<reference evidence="2" key="1">
    <citation type="submission" date="2020-01" db="EMBL/GenBank/DDBJ databases">
        <authorList>
            <consortium name="DOE Joint Genome Institute"/>
            <person name="Haridas S."/>
            <person name="Albert R."/>
            <person name="Binder M."/>
            <person name="Bloem J."/>
            <person name="Labutti K."/>
            <person name="Salamov A."/>
            <person name="Andreopoulos B."/>
            <person name="Baker S.E."/>
            <person name="Barry K."/>
            <person name="Bills G."/>
            <person name="Bluhm B.H."/>
            <person name="Cannon C."/>
            <person name="Castanera R."/>
            <person name="Culley D.E."/>
            <person name="Daum C."/>
            <person name="Ezra D."/>
            <person name="Gonzalez J.B."/>
            <person name="Henrissat B."/>
            <person name="Kuo A."/>
            <person name="Liang C."/>
            <person name="Lipzen A."/>
            <person name="Lutzoni F."/>
            <person name="Magnuson J."/>
            <person name="Mondo S."/>
            <person name="Nolan M."/>
            <person name="Ohm R."/>
            <person name="Pangilinan J."/>
            <person name="Park H.-J."/>
            <person name="Ramirez L."/>
            <person name="Alfaro M."/>
            <person name="Sun H."/>
            <person name="Tritt A."/>
            <person name="Yoshinaga Y."/>
            <person name="Zwiers L.-H."/>
            <person name="Turgeon B.G."/>
            <person name="Goodwin S.B."/>
            <person name="Spatafora J.W."/>
            <person name="Crous P.W."/>
            <person name="Grigoriev I.V."/>
        </authorList>
    </citation>
    <scope>NUCLEOTIDE SEQUENCE</scope>
    <source>
        <strain evidence="2">CBS 394.84</strain>
    </source>
</reference>
<dbReference type="AlphaFoldDB" id="A0A9P4GRT1"/>
<protein>
    <submittedName>
        <fullName evidence="2">Uncharacterized protein</fullName>
    </submittedName>
</protein>
<feature type="region of interest" description="Disordered" evidence="1">
    <location>
        <begin position="304"/>
        <end position="356"/>
    </location>
</feature>
<feature type="compositionally biased region" description="Basic and acidic residues" evidence="1">
    <location>
        <begin position="14"/>
        <end position="23"/>
    </location>
</feature>
<organism evidence="2 3">
    <name type="scientific">Cucurbitaria berberidis CBS 394.84</name>
    <dbReference type="NCBI Taxonomy" id="1168544"/>
    <lineage>
        <taxon>Eukaryota</taxon>
        <taxon>Fungi</taxon>
        <taxon>Dikarya</taxon>
        <taxon>Ascomycota</taxon>
        <taxon>Pezizomycotina</taxon>
        <taxon>Dothideomycetes</taxon>
        <taxon>Pleosporomycetidae</taxon>
        <taxon>Pleosporales</taxon>
        <taxon>Pleosporineae</taxon>
        <taxon>Cucurbitariaceae</taxon>
        <taxon>Cucurbitaria</taxon>
    </lineage>
</organism>
<dbReference type="Proteomes" id="UP000800039">
    <property type="component" value="Unassembled WGS sequence"/>
</dbReference>
<feature type="region of interest" description="Disordered" evidence="1">
    <location>
        <begin position="9"/>
        <end position="30"/>
    </location>
</feature>
<dbReference type="RefSeq" id="XP_040792667.1">
    <property type="nucleotide sequence ID" value="XM_040937500.1"/>
</dbReference>
<feature type="region of interest" description="Disordered" evidence="1">
    <location>
        <begin position="52"/>
        <end position="98"/>
    </location>
</feature>
<evidence type="ECO:0000256" key="1">
    <source>
        <dbReference type="SAM" id="MobiDB-lite"/>
    </source>
</evidence>
<sequence length="805" mass="88855">MSILAFIKNSFGKRSRDPDKEPQDEPAPIHVTVTADSYVLAPRRRSVRLMKQAVLRNTTNQEPQSPPGRFPGTDNYAPKGVTTTSDERKKVKPASKAVRGLTSGIVITSTENTSAPTPPETNSSSKLSPIALTTRDAAQDIRLSGRRRVAIPSTRDVKTKAKIETATHQPFLDRRQSYPNHPNTPTMNTGERRARKNAQRGAVRQQFSTPTLSCTMPLKDLLADPNSPIAKAHKALKQAHVKRISIDEEVARLRRSPRNNVFSRCQPNEQEKLAMKPKARIGLAADTSTLVESGPNIEVIALGGRDSTESKDNPSLSQPSSDVEHQSASSVSPNEGSDGNSTTTPYSSTRSSPSRINQDVASAMTEMSTHFATQNQALSKNLAQVSEALALTNAKNLEAQRLITQLATRPPSSPAQSQPLIDPAALEQAIERKVDEHYESKLSGLWASQKQRLVRSTPLQRDYFDPRSALRKNRAVLPVEKTRSILEAHEVQYRYEIEECPLQKLLGLPRVAKQESSFYASMKNSKEDYPTIAAPSVFDRPVTPMGNGWADFQTSVSARRPSQDMELEGTGAPALLHTWKPNQGIVFSQPVHLPDKTQQPLFGAPWPRSTAPPINHAQQAALDANLDEVLRREPRNAGIQDFTNPQQQNELPKISHGTYLAAFDRFLRDNPRESPWPNSDISQQLGFDDSLEEEARNPPWRGYSNNGAPRNNHYDTAPPRNNYFAPGPTLSNHYNSGVPRGMSGSQNGGGFGNRGFGNGYQMDGSASPTQDTITEQHQQQTPRSVIDGDRTFHVLTDEDLVEEML</sequence>
<evidence type="ECO:0000313" key="3">
    <source>
        <dbReference type="Proteomes" id="UP000800039"/>
    </source>
</evidence>
<dbReference type="OrthoDB" id="1431934at2759"/>
<feature type="compositionally biased region" description="Low complexity" evidence="1">
    <location>
        <begin position="341"/>
        <end position="355"/>
    </location>
</feature>
<gene>
    <name evidence="2" type="ORF">K460DRAFT_411871</name>
</gene>
<feature type="compositionally biased region" description="Polar residues" evidence="1">
    <location>
        <begin position="177"/>
        <end position="189"/>
    </location>
</feature>
<evidence type="ECO:0000313" key="2">
    <source>
        <dbReference type="EMBL" id="KAF1850104.1"/>
    </source>
</evidence>
<accession>A0A9P4GRT1</accession>
<feature type="region of interest" description="Disordered" evidence="1">
    <location>
        <begin position="173"/>
        <end position="207"/>
    </location>
</feature>
<feature type="compositionally biased region" description="Polar residues" evidence="1">
    <location>
        <begin position="313"/>
        <end position="340"/>
    </location>
</feature>
<feature type="region of interest" description="Disordered" evidence="1">
    <location>
        <begin position="693"/>
        <end position="721"/>
    </location>
</feature>
<dbReference type="EMBL" id="ML976614">
    <property type="protein sequence ID" value="KAF1850104.1"/>
    <property type="molecule type" value="Genomic_DNA"/>
</dbReference>
<dbReference type="GeneID" id="63854750"/>
<proteinExistence type="predicted"/>
<comment type="caution">
    <text evidence="2">The sequence shown here is derived from an EMBL/GenBank/DDBJ whole genome shotgun (WGS) entry which is preliminary data.</text>
</comment>
<name>A0A9P4GRT1_9PLEO</name>
<keyword evidence="3" id="KW-1185">Reference proteome</keyword>